<evidence type="ECO:0000313" key="3">
    <source>
        <dbReference type="Proteomes" id="UP001056535"/>
    </source>
</evidence>
<gene>
    <name evidence="2" type="ORF">NF557_11350</name>
</gene>
<accession>A0ABY4YGE3</accession>
<feature type="chain" id="PRO_5045306831" evidence="1">
    <location>
        <begin position="34"/>
        <end position="163"/>
    </location>
</feature>
<proteinExistence type="predicted"/>
<dbReference type="Pfam" id="PF12028">
    <property type="entry name" value="DUF3515"/>
    <property type="match status" value="1"/>
</dbReference>
<dbReference type="RefSeq" id="WP_252619440.1">
    <property type="nucleotide sequence ID" value="NZ_CP099490.1"/>
</dbReference>
<dbReference type="Proteomes" id="UP001056535">
    <property type="component" value="Chromosome"/>
</dbReference>
<feature type="signal peptide" evidence="1">
    <location>
        <begin position="1"/>
        <end position="33"/>
    </location>
</feature>
<keyword evidence="1" id="KW-0732">Signal</keyword>
<dbReference type="InterPro" id="IPR021903">
    <property type="entry name" value="DUF3515"/>
</dbReference>
<evidence type="ECO:0000313" key="2">
    <source>
        <dbReference type="EMBL" id="USQ75222.1"/>
    </source>
</evidence>
<reference evidence="2" key="1">
    <citation type="submission" date="2022-06" db="EMBL/GenBank/DDBJ databases">
        <title>Ornithinimicrobium JY.X270.</title>
        <authorList>
            <person name="Huang Y."/>
        </authorList>
    </citation>
    <scope>NUCLEOTIDE SEQUENCE</scope>
    <source>
        <strain evidence="2">JY.X270</strain>
    </source>
</reference>
<dbReference type="EMBL" id="CP099490">
    <property type="protein sequence ID" value="USQ75222.1"/>
    <property type="molecule type" value="Genomic_DNA"/>
</dbReference>
<organism evidence="2 3">
    <name type="scientific">Ornithinimicrobium cryptoxanthini</name>
    <dbReference type="NCBI Taxonomy" id="2934161"/>
    <lineage>
        <taxon>Bacteria</taxon>
        <taxon>Bacillati</taxon>
        <taxon>Actinomycetota</taxon>
        <taxon>Actinomycetes</taxon>
        <taxon>Micrococcales</taxon>
        <taxon>Ornithinimicrobiaceae</taxon>
        <taxon>Ornithinimicrobium</taxon>
    </lineage>
</organism>
<protein>
    <submittedName>
        <fullName evidence="2">DUF3515 domain-containing protein</fullName>
    </submittedName>
</protein>
<name>A0ABY4YGE3_9MICO</name>
<sequence length="163" mass="16969">MKDPCSCTPKSRGSRFTLVARLGILAAVALPLAACTSAVKVAPFEGAETEACHAVGARWPSQVGPAQWRETAVESVTVAAWGDPAIIARCGAVPPGPTTLPCLDIGGVDWIMDELDDGYVFTTYGRSPAIEVLVPDAYETAPLLLPAFAAAAETIEQGPNRCS</sequence>
<evidence type="ECO:0000256" key="1">
    <source>
        <dbReference type="SAM" id="SignalP"/>
    </source>
</evidence>
<keyword evidence="3" id="KW-1185">Reference proteome</keyword>